<dbReference type="InterPro" id="IPR011992">
    <property type="entry name" value="EF-hand-dom_pair"/>
</dbReference>
<comment type="caution">
    <text evidence="1">The sequence shown here is derived from an EMBL/GenBank/DDBJ whole genome shotgun (WGS) entry which is preliminary data.</text>
</comment>
<evidence type="ECO:0000313" key="2">
    <source>
        <dbReference type="Proteomes" id="UP001054837"/>
    </source>
</evidence>
<proteinExistence type="predicted"/>
<reference evidence="1 2" key="1">
    <citation type="submission" date="2021-06" db="EMBL/GenBank/DDBJ databases">
        <title>Caerostris darwini draft genome.</title>
        <authorList>
            <person name="Kono N."/>
            <person name="Arakawa K."/>
        </authorList>
    </citation>
    <scope>NUCLEOTIDE SEQUENCE [LARGE SCALE GENOMIC DNA]</scope>
</reference>
<dbReference type="AlphaFoldDB" id="A0AAV4VJ24"/>
<keyword evidence="2" id="KW-1185">Reference proteome</keyword>
<sequence length="81" mass="8852">MASADQEFIKQLREVFDLCDELKCGIISVNQLRDIVRKHFGGSEEVIGKKGEACNLTETVGGTSGSEEFRFRAVCGAICPL</sequence>
<accession>A0AAV4VJ24</accession>
<gene>
    <name evidence="1" type="ORF">CDAR_60711</name>
</gene>
<evidence type="ECO:0008006" key="3">
    <source>
        <dbReference type="Google" id="ProtNLM"/>
    </source>
</evidence>
<protein>
    <recommendedName>
        <fullName evidence="3">EF-hand domain-containing protein</fullName>
    </recommendedName>
</protein>
<evidence type="ECO:0000313" key="1">
    <source>
        <dbReference type="EMBL" id="GIY69965.1"/>
    </source>
</evidence>
<name>A0AAV4VJ24_9ARAC</name>
<dbReference type="EMBL" id="BPLQ01013128">
    <property type="protein sequence ID" value="GIY69965.1"/>
    <property type="molecule type" value="Genomic_DNA"/>
</dbReference>
<dbReference type="SUPFAM" id="SSF47473">
    <property type="entry name" value="EF-hand"/>
    <property type="match status" value="1"/>
</dbReference>
<organism evidence="1 2">
    <name type="scientific">Caerostris darwini</name>
    <dbReference type="NCBI Taxonomy" id="1538125"/>
    <lineage>
        <taxon>Eukaryota</taxon>
        <taxon>Metazoa</taxon>
        <taxon>Ecdysozoa</taxon>
        <taxon>Arthropoda</taxon>
        <taxon>Chelicerata</taxon>
        <taxon>Arachnida</taxon>
        <taxon>Araneae</taxon>
        <taxon>Araneomorphae</taxon>
        <taxon>Entelegynae</taxon>
        <taxon>Araneoidea</taxon>
        <taxon>Araneidae</taxon>
        <taxon>Caerostris</taxon>
    </lineage>
</organism>
<dbReference type="Proteomes" id="UP001054837">
    <property type="component" value="Unassembled WGS sequence"/>
</dbReference>